<dbReference type="EMBL" id="MVBM01000010">
    <property type="protein sequence ID" value="OOK65727.1"/>
    <property type="molecule type" value="Genomic_DNA"/>
</dbReference>
<evidence type="ECO:0000313" key="1">
    <source>
        <dbReference type="EMBL" id="OOK65727.1"/>
    </source>
</evidence>
<comment type="caution">
    <text evidence="1">The sequence shown here is derived from an EMBL/GenBank/DDBJ whole genome shotgun (WGS) entry which is preliminary data.</text>
</comment>
<dbReference type="AlphaFoldDB" id="A0A1V3WFG5"/>
<proteinExistence type="predicted"/>
<dbReference type="Proteomes" id="UP000189229">
    <property type="component" value="Unassembled WGS sequence"/>
</dbReference>
<gene>
    <name evidence="1" type="ORF">BZL30_8707</name>
</gene>
<accession>A0A1V3WFG5</accession>
<protein>
    <submittedName>
        <fullName evidence="1">Uncharacterized protein</fullName>
    </submittedName>
</protein>
<sequence>MVVLGGRAGVGVDGVLAGTAIQARAFGFGLHMRHPSNATDLPLIAGHFQ</sequence>
<evidence type="ECO:0000313" key="2">
    <source>
        <dbReference type="Proteomes" id="UP000189229"/>
    </source>
</evidence>
<name>A0A1V3WFG5_MYCKA</name>
<organism evidence="1 2">
    <name type="scientific">Mycobacterium kansasii</name>
    <dbReference type="NCBI Taxonomy" id="1768"/>
    <lineage>
        <taxon>Bacteria</taxon>
        <taxon>Bacillati</taxon>
        <taxon>Actinomycetota</taxon>
        <taxon>Actinomycetes</taxon>
        <taxon>Mycobacteriales</taxon>
        <taxon>Mycobacteriaceae</taxon>
        <taxon>Mycobacterium</taxon>
    </lineage>
</organism>
<reference evidence="1 2" key="1">
    <citation type="submission" date="2017-02" db="EMBL/GenBank/DDBJ databases">
        <title>Complete genome sequences of Mycobacterium kansasii strains isolated from rhesus macaques.</title>
        <authorList>
            <person name="Panda A."/>
            <person name="Nagaraj S."/>
            <person name="Zhao X."/>
            <person name="Tettelin H."/>
            <person name="Detolla L.J."/>
        </authorList>
    </citation>
    <scope>NUCLEOTIDE SEQUENCE [LARGE SCALE GENOMIC DNA]</scope>
    <source>
        <strain evidence="1 2">11-3813</strain>
    </source>
</reference>